<name>A0A3A1WE60_9HYPH</name>
<comment type="caution">
    <text evidence="1">The sequence shown here is derived from an EMBL/GenBank/DDBJ whole genome shotgun (WGS) entry which is preliminary data.</text>
</comment>
<organism evidence="1 2">
    <name type="scientific">Aureimonas flava</name>
    <dbReference type="NCBI Taxonomy" id="2320271"/>
    <lineage>
        <taxon>Bacteria</taxon>
        <taxon>Pseudomonadati</taxon>
        <taxon>Pseudomonadota</taxon>
        <taxon>Alphaproteobacteria</taxon>
        <taxon>Hyphomicrobiales</taxon>
        <taxon>Aurantimonadaceae</taxon>
        <taxon>Aureimonas</taxon>
    </lineage>
</organism>
<reference evidence="2" key="1">
    <citation type="submission" date="2018-09" db="EMBL/GenBank/DDBJ databases">
        <authorList>
            <person name="Tuo L."/>
        </authorList>
    </citation>
    <scope>NUCLEOTIDE SEQUENCE [LARGE SCALE GENOMIC DNA]</scope>
    <source>
        <strain evidence="2">M2BS4Y-1</strain>
    </source>
</reference>
<sequence>MKGILRELDQEAIDARISATTATLCVDVFLNRKLPVGEQGADVVALSEDETELLTHHAHRAEDSIRRVAGALGEAGRAAKSLPQPNIIIFDPIVGAIERYRIARSCMMLPDTSDEDAETLHREAMQPFSGDEPPIVLSSKGAIEALNLVMSWKDLDPVDANIVRGVVRFLEGRA</sequence>
<gene>
    <name evidence="1" type="ORF">D3218_19125</name>
</gene>
<dbReference type="RefSeq" id="WP_119541679.1">
    <property type="nucleotide sequence ID" value="NZ_QYRN01000017.1"/>
</dbReference>
<accession>A0A3A1WE60</accession>
<proteinExistence type="predicted"/>
<keyword evidence="2" id="KW-1185">Reference proteome</keyword>
<dbReference type="Proteomes" id="UP000265750">
    <property type="component" value="Unassembled WGS sequence"/>
</dbReference>
<evidence type="ECO:0000313" key="2">
    <source>
        <dbReference type="Proteomes" id="UP000265750"/>
    </source>
</evidence>
<protein>
    <submittedName>
        <fullName evidence="1">Uncharacterized protein</fullName>
    </submittedName>
</protein>
<dbReference type="AlphaFoldDB" id="A0A3A1WE60"/>
<dbReference type="EMBL" id="QYRN01000017">
    <property type="protein sequence ID" value="RIX97174.1"/>
    <property type="molecule type" value="Genomic_DNA"/>
</dbReference>
<evidence type="ECO:0000313" key="1">
    <source>
        <dbReference type="EMBL" id="RIX97174.1"/>
    </source>
</evidence>